<organism evidence="2 3">
    <name type="scientific">Flavobacterium fluvii</name>
    <dbReference type="NCBI Taxonomy" id="468056"/>
    <lineage>
        <taxon>Bacteria</taxon>
        <taxon>Pseudomonadati</taxon>
        <taxon>Bacteroidota</taxon>
        <taxon>Flavobacteriia</taxon>
        <taxon>Flavobacteriales</taxon>
        <taxon>Flavobacteriaceae</taxon>
        <taxon>Flavobacterium</taxon>
    </lineage>
</organism>
<dbReference type="RefSeq" id="WP_073370652.1">
    <property type="nucleotide sequence ID" value="NZ_FQWB01000004.1"/>
</dbReference>
<accession>A0A1M5KF02</accession>
<keyword evidence="1" id="KW-0732">Signal</keyword>
<protein>
    <recommendedName>
        <fullName evidence="4">NIPSNAP protein</fullName>
    </recommendedName>
</protein>
<feature type="signal peptide" evidence="1">
    <location>
        <begin position="1"/>
        <end position="24"/>
    </location>
</feature>
<dbReference type="EMBL" id="FQWB01000004">
    <property type="protein sequence ID" value="SHG51328.1"/>
    <property type="molecule type" value="Genomic_DNA"/>
</dbReference>
<sequence>MKLNKFLALGMLILTFLASVNVNAQEEPKPVYITVTTMHRNFDNANRTDWLKTEQEYYDKVISKNDLIIGSEILTHYYTANSSEILHISVYKTWGDIEKANEISTELIKKAWPDETARKAFFDKQRSFYTTYHSDEIYTSLPTIGYKELKTTSKEPMIVYLRKSQLSMNGQGQGKEMKEFNDKVTMKNPYIKAYYPHRHAWGSDSREFVEAFLFDSMSDMEKSSDKDDELEKAAWPKEADRKAFFDEMKKSFTGIHGDYVYRNEPTMAK</sequence>
<dbReference type="Proteomes" id="UP000184516">
    <property type="component" value="Unassembled WGS sequence"/>
</dbReference>
<keyword evidence="3" id="KW-1185">Reference proteome</keyword>
<evidence type="ECO:0000313" key="2">
    <source>
        <dbReference type="EMBL" id="SHG51328.1"/>
    </source>
</evidence>
<proteinExistence type="predicted"/>
<name>A0A1M5KF02_9FLAO</name>
<evidence type="ECO:0000313" key="3">
    <source>
        <dbReference type="Proteomes" id="UP000184516"/>
    </source>
</evidence>
<evidence type="ECO:0008006" key="4">
    <source>
        <dbReference type="Google" id="ProtNLM"/>
    </source>
</evidence>
<gene>
    <name evidence="2" type="ORF">SAMN05443549_104288</name>
</gene>
<evidence type="ECO:0000256" key="1">
    <source>
        <dbReference type="SAM" id="SignalP"/>
    </source>
</evidence>
<feature type="chain" id="PRO_5009911639" description="NIPSNAP protein" evidence="1">
    <location>
        <begin position="25"/>
        <end position="269"/>
    </location>
</feature>
<dbReference type="OrthoDB" id="1445639at2"/>
<dbReference type="AlphaFoldDB" id="A0A1M5KF02"/>
<reference evidence="3" key="1">
    <citation type="submission" date="2016-11" db="EMBL/GenBank/DDBJ databases">
        <authorList>
            <person name="Varghese N."/>
            <person name="Submissions S."/>
        </authorList>
    </citation>
    <scope>NUCLEOTIDE SEQUENCE [LARGE SCALE GENOMIC DNA]</scope>
    <source>
        <strain evidence="3">DSM 19978</strain>
    </source>
</reference>